<dbReference type="PANTHER" id="PTHR43309">
    <property type="entry name" value="5-OXOPROLINASE SUBUNIT C"/>
    <property type="match status" value="1"/>
</dbReference>
<dbReference type="Pfam" id="PF02626">
    <property type="entry name" value="CT_A_B"/>
    <property type="match status" value="1"/>
</dbReference>
<dbReference type="InterPro" id="IPR052708">
    <property type="entry name" value="PxpC"/>
</dbReference>
<protein>
    <submittedName>
        <fullName evidence="5">Biotin-dependent carboxyltransferase family protein</fullName>
    </submittedName>
</protein>
<evidence type="ECO:0000259" key="4">
    <source>
        <dbReference type="SMART" id="SM00797"/>
    </source>
</evidence>
<gene>
    <name evidence="5" type="ORF">KI659_10390</name>
</gene>
<evidence type="ECO:0000256" key="2">
    <source>
        <dbReference type="ARBA" id="ARBA00022801"/>
    </source>
</evidence>
<comment type="caution">
    <text evidence="5">The sequence shown here is derived from an EMBL/GenBank/DDBJ whole genome shotgun (WGS) entry which is preliminary data.</text>
</comment>
<dbReference type="Gene3D" id="2.40.100.10">
    <property type="entry name" value="Cyclophilin-like"/>
    <property type="match status" value="1"/>
</dbReference>
<evidence type="ECO:0000313" key="5">
    <source>
        <dbReference type="EMBL" id="MBS9524423.1"/>
    </source>
</evidence>
<dbReference type="GO" id="GO:0016787">
    <property type="term" value="F:hydrolase activity"/>
    <property type="evidence" value="ECO:0007669"/>
    <property type="project" value="UniProtKB-KW"/>
</dbReference>
<dbReference type="EMBL" id="JAHCMY010000005">
    <property type="protein sequence ID" value="MBS9524423.1"/>
    <property type="molecule type" value="Genomic_DNA"/>
</dbReference>
<proteinExistence type="predicted"/>
<dbReference type="AlphaFoldDB" id="A0AAP2G5E1"/>
<keyword evidence="1" id="KW-0547">Nucleotide-binding</keyword>
<dbReference type="SMART" id="SM00797">
    <property type="entry name" value="AHS2"/>
    <property type="match status" value="1"/>
</dbReference>
<keyword evidence="2" id="KW-0378">Hydrolase</keyword>
<keyword evidence="3" id="KW-0067">ATP-binding</keyword>
<feature type="domain" description="Carboxyltransferase" evidence="4">
    <location>
        <begin position="23"/>
        <end position="283"/>
    </location>
</feature>
<evidence type="ECO:0000256" key="3">
    <source>
        <dbReference type="ARBA" id="ARBA00022840"/>
    </source>
</evidence>
<dbReference type="GO" id="GO:0005524">
    <property type="term" value="F:ATP binding"/>
    <property type="evidence" value="ECO:0007669"/>
    <property type="project" value="UniProtKB-KW"/>
</dbReference>
<evidence type="ECO:0000256" key="1">
    <source>
        <dbReference type="ARBA" id="ARBA00022741"/>
    </source>
</evidence>
<dbReference type="PANTHER" id="PTHR43309:SF5">
    <property type="entry name" value="5-OXOPROLINASE SUBUNIT C"/>
    <property type="match status" value="1"/>
</dbReference>
<sequence length="283" mass="30952">MLEILDPGLYCSLQDEGRVAQGDIAVPFSGAMDRQSLHLANHILQNDLNASCLEFASPGPTLKFHYSTTITITGAKAFLVLNGKSIAPANNAILSLKPDDVIKIKTLESGSWAYLGIVGGFDSEKVLGSQSLSPGITVLSGLLKGNTINYSSQDFLFSASSSRVKPAFPWEKVKVLKVRKGPEFSLLPEEIIRKLRTDSFSFTSERNRMAAPIHELLPANRLEILTSPIFPGMVQLTPGGKMILLLMEAQITGGYPRILFMEEPQLNLAVQMKPGQKFMFEIV</sequence>
<name>A0AAP2G5E1_9BACT</name>
<accession>A0AAP2G5E1</accession>
<dbReference type="InterPro" id="IPR029000">
    <property type="entry name" value="Cyclophilin-like_dom_sf"/>
</dbReference>
<dbReference type="RefSeq" id="WP_213945289.1">
    <property type="nucleotide sequence ID" value="NZ_JAHCMY010000005.1"/>
</dbReference>
<keyword evidence="6" id="KW-1185">Reference proteome</keyword>
<dbReference type="InterPro" id="IPR003778">
    <property type="entry name" value="CT_A_B"/>
</dbReference>
<organism evidence="5 6">
    <name type="scientific">Litoribacter ruber</name>
    <dbReference type="NCBI Taxonomy" id="702568"/>
    <lineage>
        <taxon>Bacteria</taxon>
        <taxon>Pseudomonadati</taxon>
        <taxon>Bacteroidota</taxon>
        <taxon>Cytophagia</taxon>
        <taxon>Cytophagales</taxon>
        <taxon>Cyclobacteriaceae</taxon>
        <taxon>Litoribacter</taxon>
    </lineage>
</organism>
<reference evidence="5 6" key="1">
    <citation type="submission" date="2021-05" db="EMBL/GenBank/DDBJ databases">
        <authorList>
            <person name="Zhang Z.D."/>
            <person name="Osman G."/>
        </authorList>
    </citation>
    <scope>NUCLEOTIDE SEQUENCE [LARGE SCALE GENOMIC DNA]</scope>
    <source>
        <strain evidence="5 6">KCTC 32217</strain>
    </source>
</reference>
<evidence type="ECO:0000313" key="6">
    <source>
        <dbReference type="Proteomes" id="UP001319104"/>
    </source>
</evidence>
<dbReference type="Proteomes" id="UP001319104">
    <property type="component" value="Unassembled WGS sequence"/>
</dbReference>